<dbReference type="Gene3D" id="3.40.50.300">
    <property type="entry name" value="P-loop containing nucleotide triphosphate hydrolases"/>
    <property type="match status" value="1"/>
</dbReference>
<feature type="region of interest" description="Disordered" evidence="1">
    <location>
        <begin position="1"/>
        <end position="106"/>
    </location>
</feature>
<gene>
    <name evidence="2" type="ORF">TWF703_004125</name>
</gene>
<dbReference type="InterPro" id="IPR027417">
    <property type="entry name" value="P-loop_NTPase"/>
</dbReference>
<sequence length="324" mass="35640">MDDDYDSGEDIIATSNGAITTTNELSRRKRKRAKREAVQLEEGRVEVPAKKLRTSPDAGSAPTKGPNKPTKLKGNNGGKQDAKGKGKGKGNGKGKPMAKDGGKEDASSIDDSIVMMDPKIMADFVAQRIQKFNKDLSTVELGDRIPSESIYIDTTAHTAERSLQNVCEYMEKFCTKKGQSSISHLKSSPKAAGSPHTIFICPAALRAADVVRIMRKYQTTDSQIAKFFAKHVKLSEHIEYAKKTRIGIAVGTPARLVDLIKDGALQIKYVQRVVLDVSYLDAKKRGLWDIKEVQDKLVELLAVEGVRRRLEGGGEEDSRGLMFY</sequence>
<evidence type="ECO:0000313" key="2">
    <source>
        <dbReference type="EMBL" id="KAF3139185.1"/>
    </source>
</evidence>
<dbReference type="PANTHER" id="PTHR24030">
    <property type="entry name" value="PROTEIN CMSS1"/>
    <property type="match status" value="1"/>
</dbReference>
<dbReference type="GO" id="GO:0005634">
    <property type="term" value="C:nucleus"/>
    <property type="evidence" value="ECO:0007669"/>
    <property type="project" value="TreeGrafter"/>
</dbReference>
<evidence type="ECO:0000313" key="3">
    <source>
        <dbReference type="Proteomes" id="UP000480548"/>
    </source>
</evidence>
<dbReference type="AlphaFoldDB" id="A0A7C8JRV6"/>
<dbReference type="PANTHER" id="PTHR24030:SF0">
    <property type="entry name" value="PROTEIN CMSS1"/>
    <property type="match status" value="1"/>
</dbReference>
<dbReference type="GO" id="GO:0030686">
    <property type="term" value="C:90S preribosome"/>
    <property type="evidence" value="ECO:0007669"/>
    <property type="project" value="TreeGrafter"/>
</dbReference>
<protein>
    <submittedName>
        <fullName evidence="2">Uncharacterized protein</fullName>
    </submittedName>
</protein>
<name>A0A7C8JRV6_ORBOL</name>
<feature type="compositionally biased region" description="Polar residues" evidence="1">
    <location>
        <begin position="13"/>
        <end position="24"/>
    </location>
</feature>
<organism evidence="2 3">
    <name type="scientific">Orbilia oligospora</name>
    <name type="common">Nematode-trapping fungus</name>
    <name type="synonym">Arthrobotrys oligospora</name>
    <dbReference type="NCBI Taxonomy" id="2813651"/>
    <lineage>
        <taxon>Eukaryota</taxon>
        <taxon>Fungi</taxon>
        <taxon>Dikarya</taxon>
        <taxon>Ascomycota</taxon>
        <taxon>Pezizomycotina</taxon>
        <taxon>Orbiliomycetes</taxon>
        <taxon>Orbiliales</taxon>
        <taxon>Orbiliaceae</taxon>
        <taxon>Orbilia</taxon>
    </lineage>
</organism>
<comment type="caution">
    <text evidence="2">The sequence shown here is derived from an EMBL/GenBank/DDBJ whole genome shotgun (WGS) entry which is preliminary data.</text>
</comment>
<dbReference type="EMBL" id="WIQZ01000020">
    <property type="protein sequence ID" value="KAF3139185.1"/>
    <property type="molecule type" value="Genomic_DNA"/>
</dbReference>
<feature type="compositionally biased region" description="Basic and acidic residues" evidence="1">
    <location>
        <begin position="97"/>
        <end position="106"/>
    </location>
</feature>
<dbReference type="Pfam" id="PF14617">
    <property type="entry name" value="CMS1"/>
    <property type="match status" value="1"/>
</dbReference>
<dbReference type="Proteomes" id="UP000480548">
    <property type="component" value="Unassembled WGS sequence"/>
</dbReference>
<evidence type="ECO:0000256" key="1">
    <source>
        <dbReference type="SAM" id="MobiDB-lite"/>
    </source>
</evidence>
<dbReference type="SUPFAM" id="SSF52540">
    <property type="entry name" value="P-loop containing nucleoside triphosphate hydrolases"/>
    <property type="match status" value="1"/>
</dbReference>
<reference evidence="2 3" key="1">
    <citation type="submission" date="2019-06" db="EMBL/GenBank/DDBJ databases">
        <authorList>
            <person name="Palmer J.M."/>
        </authorList>
    </citation>
    <scope>NUCLEOTIDE SEQUENCE [LARGE SCALE GENOMIC DNA]</scope>
    <source>
        <strain evidence="2 3">TWF703</strain>
    </source>
</reference>
<dbReference type="InterPro" id="IPR032704">
    <property type="entry name" value="Cms1"/>
</dbReference>
<accession>A0A7C8JRV6</accession>
<feature type="compositionally biased region" description="Basic and acidic residues" evidence="1">
    <location>
        <begin position="35"/>
        <end position="49"/>
    </location>
</feature>
<proteinExistence type="predicted"/>